<dbReference type="RefSeq" id="WP_190925389.1">
    <property type="nucleotide sequence ID" value="NZ_JACXAC010000004.1"/>
</dbReference>
<organism evidence="1 2">
    <name type="scientific">Hymenobacter armeniacus</name>
    <dbReference type="NCBI Taxonomy" id="2771358"/>
    <lineage>
        <taxon>Bacteria</taxon>
        <taxon>Pseudomonadati</taxon>
        <taxon>Bacteroidota</taxon>
        <taxon>Cytophagia</taxon>
        <taxon>Cytophagales</taxon>
        <taxon>Hymenobacteraceae</taxon>
        <taxon>Hymenobacter</taxon>
    </lineage>
</organism>
<proteinExistence type="predicted"/>
<evidence type="ECO:0000313" key="1">
    <source>
        <dbReference type="EMBL" id="MBD2723102.1"/>
    </source>
</evidence>
<accession>A0ABR8JUT9</accession>
<comment type="caution">
    <text evidence="1">The sequence shown here is derived from an EMBL/GenBank/DDBJ whole genome shotgun (WGS) entry which is preliminary data.</text>
</comment>
<protein>
    <submittedName>
        <fullName evidence="1">Uncharacterized protein</fullName>
    </submittedName>
</protein>
<evidence type="ECO:0000313" key="2">
    <source>
        <dbReference type="Proteomes" id="UP000606003"/>
    </source>
</evidence>
<dbReference type="EMBL" id="JACXAC010000004">
    <property type="protein sequence ID" value="MBD2723102.1"/>
    <property type="molecule type" value="Genomic_DNA"/>
</dbReference>
<keyword evidence="2" id="KW-1185">Reference proteome</keyword>
<sequence length="115" mass="12274">MEKHDKDQLDQLLQKYLDGRATPEEHQRVQQWYDGLVGAGAVAVETTQQLAQTKAAMWARIKAGRPAEKAPDRQAVFENRKLANGLATAGGPAAMPPTAALPVVEGDVSTGPTVA</sequence>
<gene>
    <name evidence="1" type="ORF">IC234_13290</name>
</gene>
<name>A0ABR8JUT9_9BACT</name>
<dbReference type="Proteomes" id="UP000606003">
    <property type="component" value="Unassembled WGS sequence"/>
</dbReference>
<reference evidence="1 2" key="1">
    <citation type="submission" date="2020-09" db="EMBL/GenBank/DDBJ databases">
        <authorList>
            <person name="Kim M.K."/>
        </authorList>
    </citation>
    <scope>NUCLEOTIDE SEQUENCE [LARGE SCALE GENOMIC DNA]</scope>
    <source>
        <strain evidence="1 2">BT189</strain>
    </source>
</reference>